<dbReference type="GO" id="GO:0003839">
    <property type="term" value="F:gamma-glutamylcyclotransferase activity"/>
    <property type="evidence" value="ECO:0007669"/>
    <property type="project" value="InterPro"/>
</dbReference>
<dbReference type="CDD" id="cd06661">
    <property type="entry name" value="GGCT_like"/>
    <property type="match status" value="1"/>
</dbReference>
<dbReference type="EMBL" id="JABFBC010000001">
    <property type="protein sequence ID" value="NNU80688.1"/>
    <property type="molecule type" value="Genomic_DNA"/>
</dbReference>
<dbReference type="SUPFAM" id="SSF110857">
    <property type="entry name" value="Gamma-glutamyl cyclotransferase-like"/>
    <property type="match status" value="1"/>
</dbReference>
<dbReference type="PANTHER" id="PTHR12935:SF0">
    <property type="entry name" value="GAMMA-GLUTAMYLCYCLOTRANSFERASE"/>
    <property type="match status" value="1"/>
</dbReference>
<keyword evidence="1" id="KW-0456">Lyase</keyword>
<organism evidence="5 6">
    <name type="scientific">Halovulum dunhuangense</name>
    <dbReference type="NCBI Taxonomy" id="1505036"/>
    <lineage>
        <taxon>Bacteria</taxon>
        <taxon>Pseudomonadati</taxon>
        <taxon>Pseudomonadota</taxon>
        <taxon>Alphaproteobacteria</taxon>
        <taxon>Rhodobacterales</taxon>
        <taxon>Paracoccaceae</taxon>
        <taxon>Halovulum</taxon>
    </lineage>
</organism>
<dbReference type="InterPro" id="IPR036568">
    <property type="entry name" value="GGCT-like_sf"/>
</dbReference>
<accession>A0A849L2U9</accession>
<dbReference type="InterPro" id="IPR009288">
    <property type="entry name" value="AIG2-like_dom"/>
</dbReference>
<dbReference type="InterPro" id="IPR013024">
    <property type="entry name" value="GGCT-like"/>
</dbReference>
<evidence type="ECO:0000259" key="4">
    <source>
        <dbReference type="Pfam" id="PF06094"/>
    </source>
</evidence>
<reference evidence="5 6" key="1">
    <citation type="submission" date="2020-05" db="EMBL/GenBank/DDBJ databases">
        <title>Gimesia benthica sp. nov., a novel planctomycete isolated from a deep-sea water sample of the Northwest Indian Ocean.</title>
        <authorList>
            <person name="Wang J."/>
            <person name="Ruan C."/>
            <person name="Song L."/>
            <person name="Zhu Y."/>
            <person name="Li A."/>
            <person name="Zheng X."/>
            <person name="Wang L."/>
            <person name="Lu Z."/>
            <person name="Huang Y."/>
            <person name="Du W."/>
            <person name="Zhou Y."/>
            <person name="Huang L."/>
            <person name="Dai X."/>
        </authorList>
    </citation>
    <scope>NUCLEOTIDE SEQUENCE [LARGE SCALE GENOMIC DNA]</scope>
    <source>
        <strain evidence="5 6">YYQ-30</strain>
    </source>
</reference>
<dbReference type="RefSeq" id="WP_171324664.1">
    <property type="nucleotide sequence ID" value="NZ_JABFBC010000001.1"/>
</dbReference>
<evidence type="ECO:0000256" key="2">
    <source>
        <dbReference type="PIRSR" id="PIRSR617939-1"/>
    </source>
</evidence>
<sequence>MARFYFAYGSNLLTERLAARCPGARLVGGAWLADHVVAFAKRGWMDGSGKATVLPRPGAVAPGVVYELAEGEFATLDAIEGVGRGCDRIDGVQVGAWRASLYVATAPETGCRPFDWYKALILAGAAQHGLDPAGFASLRAAPHDVDRDATRTGRIAALEALRAAGFHDWESLLA</sequence>
<protein>
    <submittedName>
        <fullName evidence="5">Gamma-glutamylcyclotransferase</fullName>
    </submittedName>
</protein>
<feature type="domain" description="Gamma-glutamylcyclotransferase AIG2-like" evidence="4">
    <location>
        <begin position="5"/>
        <end position="106"/>
    </location>
</feature>
<evidence type="ECO:0000313" key="6">
    <source>
        <dbReference type="Proteomes" id="UP000572377"/>
    </source>
</evidence>
<dbReference type="Proteomes" id="UP000572377">
    <property type="component" value="Unassembled WGS sequence"/>
</dbReference>
<dbReference type="Pfam" id="PF06094">
    <property type="entry name" value="GGACT"/>
    <property type="match status" value="1"/>
</dbReference>
<name>A0A849L2U9_9RHOB</name>
<feature type="active site" description="Proton acceptor" evidence="2">
    <location>
        <position position="80"/>
    </location>
</feature>
<evidence type="ECO:0000256" key="3">
    <source>
        <dbReference type="PIRSR" id="PIRSR617939-2"/>
    </source>
</evidence>
<evidence type="ECO:0000313" key="5">
    <source>
        <dbReference type="EMBL" id="NNU80688.1"/>
    </source>
</evidence>
<dbReference type="GO" id="GO:0016740">
    <property type="term" value="F:transferase activity"/>
    <property type="evidence" value="ECO:0007669"/>
    <property type="project" value="UniProtKB-KW"/>
</dbReference>
<evidence type="ECO:0000256" key="1">
    <source>
        <dbReference type="ARBA" id="ARBA00023239"/>
    </source>
</evidence>
<feature type="binding site" evidence="3">
    <location>
        <position position="117"/>
    </location>
    <ligand>
        <name>substrate</name>
    </ligand>
</feature>
<dbReference type="InterPro" id="IPR017939">
    <property type="entry name" value="G-Glutamylcylcotransferase"/>
</dbReference>
<keyword evidence="6" id="KW-1185">Reference proteome</keyword>
<feature type="binding site" evidence="3">
    <location>
        <begin position="5"/>
        <end position="10"/>
    </location>
    <ligand>
        <name>substrate</name>
    </ligand>
</feature>
<dbReference type="Gene3D" id="3.10.490.10">
    <property type="entry name" value="Gamma-glutamyl cyclotransferase-like"/>
    <property type="match status" value="1"/>
</dbReference>
<keyword evidence="5" id="KW-0808">Transferase</keyword>
<dbReference type="AlphaFoldDB" id="A0A849L2U9"/>
<proteinExistence type="predicted"/>
<comment type="caution">
    <text evidence="5">The sequence shown here is derived from an EMBL/GenBank/DDBJ whole genome shotgun (WGS) entry which is preliminary data.</text>
</comment>
<gene>
    <name evidence="5" type="ORF">HMH01_09595</name>
</gene>
<dbReference type="PANTHER" id="PTHR12935">
    <property type="entry name" value="GAMMA-GLUTAMYLCYCLOTRANSFERASE"/>
    <property type="match status" value="1"/>
</dbReference>